<evidence type="ECO:0000256" key="4">
    <source>
        <dbReference type="ARBA" id="ARBA00022989"/>
    </source>
</evidence>
<evidence type="ECO:0000313" key="7">
    <source>
        <dbReference type="EMBL" id="KAF9504656.1"/>
    </source>
</evidence>
<feature type="transmembrane region" description="Helical" evidence="6">
    <location>
        <begin position="90"/>
        <end position="111"/>
    </location>
</feature>
<protein>
    <recommendedName>
        <fullName evidence="9">MFS transporter</fullName>
    </recommendedName>
</protein>
<comment type="subcellular location">
    <subcellularLocation>
        <location evidence="1">Membrane</location>
        <topology evidence="1">Multi-pass membrane protein</topology>
    </subcellularLocation>
</comment>
<accession>A0A9P6AF99</accession>
<feature type="transmembrane region" description="Helical" evidence="6">
    <location>
        <begin position="17"/>
        <end position="39"/>
    </location>
</feature>
<name>A0A9P6AF99_9AGAM</name>
<dbReference type="AlphaFoldDB" id="A0A9P6AF99"/>
<feature type="transmembrane region" description="Helical" evidence="6">
    <location>
        <begin position="51"/>
        <end position="70"/>
    </location>
</feature>
<dbReference type="InterPro" id="IPR036259">
    <property type="entry name" value="MFS_trans_sf"/>
</dbReference>
<evidence type="ECO:0000256" key="2">
    <source>
        <dbReference type="ARBA" id="ARBA00022448"/>
    </source>
</evidence>
<organism evidence="7 8">
    <name type="scientific">Hydnum rufescens UP504</name>
    <dbReference type="NCBI Taxonomy" id="1448309"/>
    <lineage>
        <taxon>Eukaryota</taxon>
        <taxon>Fungi</taxon>
        <taxon>Dikarya</taxon>
        <taxon>Basidiomycota</taxon>
        <taxon>Agaricomycotina</taxon>
        <taxon>Agaricomycetes</taxon>
        <taxon>Cantharellales</taxon>
        <taxon>Hydnaceae</taxon>
        <taxon>Hydnum</taxon>
    </lineage>
</organism>
<dbReference type="OrthoDB" id="419616at2759"/>
<dbReference type="PANTHER" id="PTHR23504">
    <property type="entry name" value="MAJOR FACILITATOR SUPERFAMILY DOMAIN-CONTAINING PROTEIN 10"/>
    <property type="match status" value="1"/>
</dbReference>
<evidence type="ECO:0000256" key="1">
    <source>
        <dbReference type="ARBA" id="ARBA00004141"/>
    </source>
</evidence>
<keyword evidence="5 6" id="KW-0472">Membrane</keyword>
<feature type="transmembrane region" description="Helical" evidence="6">
    <location>
        <begin position="132"/>
        <end position="150"/>
    </location>
</feature>
<feature type="transmembrane region" description="Helical" evidence="6">
    <location>
        <begin position="170"/>
        <end position="189"/>
    </location>
</feature>
<evidence type="ECO:0000313" key="8">
    <source>
        <dbReference type="Proteomes" id="UP000886523"/>
    </source>
</evidence>
<evidence type="ECO:0000256" key="3">
    <source>
        <dbReference type="ARBA" id="ARBA00022692"/>
    </source>
</evidence>
<evidence type="ECO:0008006" key="9">
    <source>
        <dbReference type="Google" id="ProtNLM"/>
    </source>
</evidence>
<dbReference type="PANTHER" id="PTHR23504:SF15">
    <property type="entry name" value="MAJOR FACILITATOR SUPERFAMILY (MFS) PROFILE DOMAIN-CONTAINING PROTEIN"/>
    <property type="match status" value="1"/>
</dbReference>
<keyword evidence="4 6" id="KW-1133">Transmembrane helix</keyword>
<dbReference type="Gene3D" id="1.20.1250.20">
    <property type="entry name" value="MFS general substrate transporter like domains"/>
    <property type="match status" value="1"/>
</dbReference>
<dbReference type="GO" id="GO:0016020">
    <property type="term" value="C:membrane"/>
    <property type="evidence" value="ECO:0007669"/>
    <property type="project" value="UniProtKB-SubCell"/>
</dbReference>
<keyword evidence="3 6" id="KW-0812">Transmembrane</keyword>
<keyword evidence="8" id="KW-1185">Reference proteome</keyword>
<sequence length="201" mass="21456">MFLPIDDGGLGFSPSQIAAIISIENILGAFVMTTLFPWLHRRFGTLTIYRCAIGLDVLCVMLYPTVHALAASAGVQRPREPGETPLNDGMWSNVAFPVLVGIGLMLTIKAFNALAVGGNMILVTASAPSPRSLGAVNSLTLMTASFARSIGPLLYTNIFAISMGGGGHSLIWIFMAAMVLLSLLASFRVEEGDRQWRRSVG</sequence>
<dbReference type="Proteomes" id="UP000886523">
    <property type="component" value="Unassembled WGS sequence"/>
</dbReference>
<comment type="caution">
    <text evidence="7">The sequence shown here is derived from an EMBL/GenBank/DDBJ whole genome shotgun (WGS) entry which is preliminary data.</text>
</comment>
<reference evidence="7" key="1">
    <citation type="journal article" date="2020" name="Nat. Commun.">
        <title>Large-scale genome sequencing of mycorrhizal fungi provides insights into the early evolution of symbiotic traits.</title>
        <authorList>
            <person name="Miyauchi S."/>
            <person name="Kiss E."/>
            <person name="Kuo A."/>
            <person name="Drula E."/>
            <person name="Kohler A."/>
            <person name="Sanchez-Garcia M."/>
            <person name="Morin E."/>
            <person name="Andreopoulos B."/>
            <person name="Barry K.W."/>
            <person name="Bonito G."/>
            <person name="Buee M."/>
            <person name="Carver A."/>
            <person name="Chen C."/>
            <person name="Cichocki N."/>
            <person name="Clum A."/>
            <person name="Culley D."/>
            <person name="Crous P.W."/>
            <person name="Fauchery L."/>
            <person name="Girlanda M."/>
            <person name="Hayes R.D."/>
            <person name="Keri Z."/>
            <person name="LaButti K."/>
            <person name="Lipzen A."/>
            <person name="Lombard V."/>
            <person name="Magnuson J."/>
            <person name="Maillard F."/>
            <person name="Murat C."/>
            <person name="Nolan M."/>
            <person name="Ohm R.A."/>
            <person name="Pangilinan J."/>
            <person name="Pereira M.F."/>
            <person name="Perotto S."/>
            <person name="Peter M."/>
            <person name="Pfister S."/>
            <person name="Riley R."/>
            <person name="Sitrit Y."/>
            <person name="Stielow J.B."/>
            <person name="Szollosi G."/>
            <person name="Zifcakova L."/>
            <person name="Stursova M."/>
            <person name="Spatafora J.W."/>
            <person name="Tedersoo L."/>
            <person name="Vaario L.M."/>
            <person name="Yamada A."/>
            <person name="Yan M."/>
            <person name="Wang P."/>
            <person name="Xu J."/>
            <person name="Bruns T."/>
            <person name="Baldrian P."/>
            <person name="Vilgalys R."/>
            <person name="Dunand C."/>
            <person name="Henrissat B."/>
            <person name="Grigoriev I.V."/>
            <person name="Hibbett D."/>
            <person name="Nagy L.G."/>
            <person name="Martin F.M."/>
        </authorList>
    </citation>
    <scope>NUCLEOTIDE SEQUENCE</scope>
    <source>
        <strain evidence="7">UP504</strain>
    </source>
</reference>
<keyword evidence="2" id="KW-0813">Transport</keyword>
<evidence type="ECO:0000256" key="5">
    <source>
        <dbReference type="ARBA" id="ARBA00023136"/>
    </source>
</evidence>
<proteinExistence type="predicted"/>
<dbReference type="EMBL" id="MU129205">
    <property type="protein sequence ID" value="KAF9504656.1"/>
    <property type="molecule type" value="Genomic_DNA"/>
</dbReference>
<dbReference type="SUPFAM" id="SSF103473">
    <property type="entry name" value="MFS general substrate transporter"/>
    <property type="match status" value="1"/>
</dbReference>
<gene>
    <name evidence="7" type="ORF">BS47DRAFT_631728</name>
</gene>
<evidence type="ECO:0000256" key="6">
    <source>
        <dbReference type="SAM" id="Phobius"/>
    </source>
</evidence>